<organism evidence="2 3">
    <name type="scientific">Chaetoceros tenuissimus</name>
    <dbReference type="NCBI Taxonomy" id="426638"/>
    <lineage>
        <taxon>Eukaryota</taxon>
        <taxon>Sar</taxon>
        <taxon>Stramenopiles</taxon>
        <taxon>Ochrophyta</taxon>
        <taxon>Bacillariophyta</taxon>
        <taxon>Coscinodiscophyceae</taxon>
        <taxon>Chaetocerotophycidae</taxon>
        <taxon>Chaetocerotales</taxon>
        <taxon>Chaetocerotaceae</taxon>
        <taxon>Chaetoceros</taxon>
    </lineage>
</organism>
<accession>A0AAD3CDF9</accession>
<evidence type="ECO:0000256" key="1">
    <source>
        <dbReference type="SAM" id="MobiDB-lite"/>
    </source>
</evidence>
<feature type="compositionally biased region" description="Acidic residues" evidence="1">
    <location>
        <begin position="211"/>
        <end position="227"/>
    </location>
</feature>
<proteinExistence type="predicted"/>
<feature type="region of interest" description="Disordered" evidence="1">
    <location>
        <begin position="273"/>
        <end position="300"/>
    </location>
</feature>
<gene>
    <name evidence="2" type="ORF">CTEN210_00541</name>
</gene>
<comment type="caution">
    <text evidence="2">The sequence shown here is derived from an EMBL/GenBank/DDBJ whole genome shotgun (WGS) entry which is preliminary data.</text>
</comment>
<evidence type="ECO:0000313" key="2">
    <source>
        <dbReference type="EMBL" id="GFH44067.1"/>
    </source>
</evidence>
<protein>
    <submittedName>
        <fullName evidence="2">Uncharacterized protein</fullName>
    </submittedName>
</protein>
<reference evidence="2 3" key="1">
    <citation type="journal article" date="2021" name="Sci. Rep.">
        <title>The genome of the diatom Chaetoceros tenuissimus carries an ancient integrated fragment of an extant virus.</title>
        <authorList>
            <person name="Hongo Y."/>
            <person name="Kimura K."/>
            <person name="Takaki Y."/>
            <person name="Yoshida Y."/>
            <person name="Baba S."/>
            <person name="Kobayashi G."/>
            <person name="Nagasaki K."/>
            <person name="Hano T."/>
            <person name="Tomaru Y."/>
        </authorList>
    </citation>
    <scope>NUCLEOTIDE SEQUENCE [LARGE SCALE GENOMIC DNA]</scope>
    <source>
        <strain evidence="2 3">NIES-3715</strain>
    </source>
</reference>
<evidence type="ECO:0000313" key="3">
    <source>
        <dbReference type="Proteomes" id="UP001054902"/>
    </source>
</evidence>
<dbReference type="EMBL" id="BLLK01000019">
    <property type="protein sequence ID" value="GFH44067.1"/>
    <property type="molecule type" value="Genomic_DNA"/>
</dbReference>
<feature type="compositionally biased region" description="Polar residues" evidence="1">
    <location>
        <begin position="200"/>
        <end position="210"/>
    </location>
</feature>
<dbReference type="Proteomes" id="UP001054902">
    <property type="component" value="Unassembled WGS sequence"/>
</dbReference>
<dbReference type="AlphaFoldDB" id="A0AAD3CDF9"/>
<name>A0AAD3CDF9_9STRA</name>
<feature type="compositionally biased region" description="Basic and acidic residues" evidence="1">
    <location>
        <begin position="287"/>
        <end position="299"/>
    </location>
</feature>
<feature type="region of interest" description="Disordered" evidence="1">
    <location>
        <begin position="199"/>
        <end position="231"/>
    </location>
</feature>
<keyword evidence="3" id="KW-1185">Reference proteome</keyword>
<sequence length="556" mass="63903">METTTNSTHKEVKLNQTLKIFLKRAIVHVAITNVEGGEDQRQLKVNGDKGDSTEEKLYKAYHGDIPSGITSYLDTFIEMKGEWQSFFNKGYAFEENNGENNGENKVVKIDLSKILFIPNGCLTLDHRVRDELRKSTGNQMLGGRTMMDYKRQNMREVKPLQDLVRQFCNGSSEEELPSGKNVEQLFSFIWNEMWKRKQSKNSSAKASTDSIESEEFADEEESQEEAEPQERTLASFEGKWYPPGWHVFFLFVCKHTRISENYHHLFEYDGKGLDSSNASNRKQARQKKQDQSEKRRKTELAAGLSRGMNIDEVHQNIHLNMKMSREKRGDINEDIAQRLATIANLQNQQQSLYQLLGQIKPPSEEFMTHPLYVETQRLSEKIKAENKVIEERRRELETFKNTDVYRKKAEEDLLKLHSLDSPLPVGKVNITAQTPVSILSDTHDSTFVEGKKVVAYESDDMDRPGDEGRSLHDDCNNIFGMMKCGRNPSQLPRRQEIISAMQSCINHDLRYVICCLKVTEREALFPGLVDLPLNAAALCWSAAQDICTDKWESNRN</sequence>